<accession>A0A414D6J4</accession>
<reference evidence="1 2" key="1">
    <citation type="submission" date="2018-08" db="EMBL/GenBank/DDBJ databases">
        <title>A genome reference for cultivated species of the human gut microbiota.</title>
        <authorList>
            <person name="Zou Y."/>
            <person name="Xue W."/>
            <person name="Luo G."/>
        </authorList>
    </citation>
    <scope>NUCLEOTIDE SEQUENCE [LARGE SCALE GENOMIC DNA]</scope>
    <source>
        <strain evidence="1 2">AM32-2AC</strain>
    </source>
</reference>
<dbReference type="Gene3D" id="3.30.200.20">
    <property type="entry name" value="Phosphorylase Kinase, domain 1"/>
    <property type="match status" value="1"/>
</dbReference>
<evidence type="ECO:0000313" key="1">
    <source>
        <dbReference type="EMBL" id="RHD06083.1"/>
    </source>
</evidence>
<dbReference type="RefSeq" id="WP_118149098.1">
    <property type="nucleotide sequence ID" value="NZ_QSIS01000020.1"/>
</dbReference>
<dbReference type="Proteomes" id="UP000284794">
    <property type="component" value="Unassembled WGS sequence"/>
</dbReference>
<organism evidence="1 2">
    <name type="scientific">Lachnospira eligens</name>
    <dbReference type="NCBI Taxonomy" id="39485"/>
    <lineage>
        <taxon>Bacteria</taxon>
        <taxon>Bacillati</taxon>
        <taxon>Bacillota</taxon>
        <taxon>Clostridia</taxon>
        <taxon>Lachnospirales</taxon>
        <taxon>Lachnospiraceae</taxon>
        <taxon>Lachnospira</taxon>
    </lineage>
</organism>
<sequence>MDIISRKYINEGFNSKAYIINDDYILLDGVNQNSYKNYQKYVNVINQISNVKSLEIPRIIELIEPCEEYPNGALMILGRKINGNSTR</sequence>
<dbReference type="EMBL" id="QSIS01000020">
    <property type="protein sequence ID" value="RHD06083.1"/>
    <property type="molecule type" value="Genomic_DNA"/>
</dbReference>
<gene>
    <name evidence="1" type="ORF">DW811_12545</name>
</gene>
<proteinExistence type="predicted"/>
<comment type="caution">
    <text evidence="1">The sequence shown here is derived from an EMBL/GenBank/DDBJ whole genome shotgun (WGS) entry which is preliminary data.</text>
</comment>
<evidence type="ECO:0000313" key="2">
    <source>
        <dbReference type="Proteomes" id="UP000284794"/>
    </source>
</evidence>
<protein>
    <submittedName>
        <fullName evidence="1">Uncharacterized protein</fullName>
    </submittedName>
</protein>
<dbReference type="AlphaFoldDB" id="A0A414D6J4"/>
<name>A0A414D6J4_9FIRM</name>